<dbReference type="Proteomes" id="UP000215914">
    <property type="component" value="Unassembled WGS sequence"/>
</dbReference>
<evidence type="ECO:0000313" key="2">
    <source>
        <dbReference type="Proteomes" id="UP000215914"/>
    </source>
</evidence>
<organism evidence="1 2">
    <name type="scientific">Helianthus annuus</name>
    <name type="common">Common sunflower</name>
    <dbReference type="NCBI Taxonomy" id="4232"/>
    <lineage>
        <taxon>Eukaryota</taxon>
        <taxon>Viridiplantae</taxon>
        <taxon>Streptophyta</taxon>
        <taxon>Embryophyta</taxon>
        <taxon>Tracheophyta</taxon>
        <taxon>Spermatophyta</taxon>
        <taxon>Magnoliopsida</taxon>
        <taxon>eudicotyledons</taxon>
        <taxon>Gunneridae</taxon>
        <taxon>Pentapetalae</taxon>
        <taxon>asterids</taxon>
        <taxon>campanulids</taxon>
        <taxon>Asterales</taxon>
        <taxon>Asteraceae</taxon>
        <taxon>Asteroideae</taxon>
        <taxon>Heliantheae alliance</taxon>
        <taxon>Heliantheae</taxon>
        <taxon>Helianthus</taxon>
    </lineage>
</organism>
<keyword evidence="2" id="KW-1185">Reference proteome</keyword>
<accession>A0A9K3DQE7</accession>
<dbReference type="Gramene" id="mRNA:HanXRQr2_Chr16g0735281">
    <property type="protein sequence ID" value="CDS:HanXRQr2_Chr16g0735281.1"/>
    <property type="gene ID" value="HanXRQr2_Chr16g0735281"/>
</dbReference>
<comment type="caution">
    <text evidence="1">The sequence shown here is derived from an EMBL/GenBank/DDBJ whole genome shotgun (WGS) entry which is preliminary data.</text>
</comment>
<gene>
    <name evidence="1" type="ORF">HanXRQr2_Chr16g0735281</name>
</gene>
<dbReference type="EMBL" id="MNCJ02000331">
    <property type="protein sequence ID" value="KAF5758944.1"/>
    <property type="molecule type" value="Genomic_DNA"/>
</dbReference>
<evidence type="ECO:0000313" key="1">
    <source>
        <dbReference type="EMBL" id="KAF5758944.1"/>
    </source>
</evidence>
<protein>
    <submittedName>
        <fullName evidence="1">Uncharacterized protein</fullName>
    </submittedName>
</protein>
<name>A0A9K3DQE7_HELAN</name>
<reference evidence="1" key="2">
    <citation type="submission" date="2020-06" db="EMBL/GenBank/DDBJ databases">
        <title>Helianthus annuus Genome sequencing and assembly Release 2.</title>
        <authorList>
            <person name="Gouzy J."/>
            <person name="Langlade N."/>
            <person name="Munos S."/>
        </authorList>
    </citation>
    <scope>NUCLEOTIDE SEQUENCE</scope>
    <source>
        <tissue evidence="1">Leaves</tissue>
    </source>
</reference>
<dbReference type="AlphaFoldDB" id="A0A9K3DQE7"/>
<sequence>MWILLRSCTLSAMSIRKRWIIYSLHIRWLLGCERLLVRGAIFPRSSFLSSKI</sequence>
<proteinExistence type="predicted"/>
<reference evidence="1" key="1">
    <citation type="journal article" date="2017" name="Nature">
        <title>The sunflower genome provides insights into oil metabolism, flowering and Asterid evolution.</title>
        <authorList>
            <person name="Badouin H."/>
            <person name="Gouzy J."/>
            <person name="Grassa C.J."/>
            <person name="Murat F."/>
            <person name="Staton S.E."/>
            <person name="Cottret L."/>
            <person name="Lelandais-Briere C."/>
            <person name="Owens G.L."/>
            <person name="Carrere S."/>
            <person name="Mayjonade B."/>
            <person name="Legrand L."/>
            <person name="Gill N."/>
            <person name="Kane N.C."/>
            <person name="Bowers J.E."/>
            <person name="Hubner S."/>
            <person name="Bellec A."/>
            <person name="Berard A."/>
            <person name="Berges H."/>
            <person name="Blanchet N."/>
            <person name="Boniface M.C."/>
            <person name="Brunel D."/>
            <person name="Catrice O."/>
            <person name="Chaidir N."/>
            <person name="Claudel C."/>
            <person name="Donnadieu C."/>
            <person name="Faraut T."/>
            <person name="Fievet G."/>
            <person name="Helmstetter N."/>
            <person name="King M."/>
            <person name="Knapp S.J."/>
            <person name="Lai Z."/>
            <person name="Le Paslier M.C."/>
            <person name="Lippi Y."/>
            <person name="Lorenzon L."/>
            <person name="Mandel J.R."/>
            <person name="Marage G."/>
            <person name="Marchand G."/>
            <person name="Marquand E."/>
            <person name="Bret-Mestries E."/>
            <person name="Morien E."/>
            <person name="Nambeesan S."/>
            <person name="Nguyen T."/>
            <person name="Pegot-Espagnet P."/>
            <person name="Pouilly N."/>
            <person name="Raftis F."/>
            <person name="Sallet E."/>
            <person name="Schiex T."/>
            <person name="Thomas J."/>
            <person name="Vandecasteele C."/>
            <person name="Vares D."/>
            <person name="Vear F."/>
            <person name="Vautrin S."/>
            <person name="Crespi M."/>
            <person name="Mangin B."/>
            <person name="Burke J.M."/>
            <person name="Salse J."/>
            <person name="Munos S."/>
            <person name="Vincourt P."/>
            <person name="Rieseberg L.H."/>
            <person name="Langlade N.B."/>
        </authorList>
    </citation>
    <scope>NUCLEOTIDE SEQUENCE</scope>
    <source>
        <tissue evidence="1">Leaves</tissue>
    </source>
</reference>